<organism evidence="2 3">
    <name type="scientific">Streptomyces parvulus</name>
    <dbReference type="NCBI Taxonomy" id="146923"/>
    <lineage>
        <taxon>Bacteria</taxon>
        <taxon>Bacillati</taxon>
        <taxon>Actinomycetota</taxon>
        <taxon>Actinomycetes</taxon>
        <taxon>Kitasatosporales</taxon>
        <taxon>Streptomycetaceae</taxon>
        <taxon>Streptomyces</taxon>
    </lineage>
</organism>
<protein>
    <submittedName>
        <fullName evidence="2">Uncharacterized protein</fullName>
    </submittedName>
</protein>
<evidence type="ECO:0000313" key="3">
    <source>
        <dbReference type="Proteomes" id="UP001585018"/>
    </source>
</evidence>
<keyword evidence="3" id="KW-1185">Reference proteome</keyword>
<name>A0ABV5DKB1_9ACTN</name>
<reference evidence="2 3" key="1">
    <citation type="submission" date="2024-01" db="EMBL/GenBank/DDBJ databases">
        <title>Genome mining of biosynthetic gene clusters to explore secondary metabolites of Streptomyces sp.</title>
        <authorList>
            <person name="Baig A."/>
            <person name="Ajitkumar Shintre N."/>
            <person name="Kumar H."/>
            <person name="Anbarasu A."/>
            <person name="Ramaiah S."/>
        </authorList>
    </citation>
    <scope>NUCLEOTIDE SEQUENCE [LARGE SCALE GENOMIC DNA]</scope>
    <source>
        <strain evidence="2 3">A03</strain>
    </source>
</reference>
<feature type="chain" id="PRO_5045100778" evidence="1">
    <location>
        <begin position="18"/>
        <end position="76"/>
    </location>
</feature>
<dbReference type="RefSeq" id="WP_376719876.1">
    <property type="nucleotide sequence ID" value="NZ_JAYMRR010000021.1"/>
</dbReference>
<evidence type="ECO:0000256" key="1">
    <source>
        <dbReference type="SAM" id="SignalP"/>
    </source>
</evidence>
<dbReference type="Proteomes" id="UP001585018">
    <property type="component" value="Unassembled WGS sequence"/>
</dbReference>
<proteinExistence type="predicted"/>
<dbReference type="EMBL" id="JAYMRR010000021">
    <property type="protein sequence ID" value="MFB8752976.1"/>
    <property type="molecule type" value="Genomic_DNA"/>
</dbReference>
<evidence type="ECO:0000313" key="2">
    <source>
        <dbReference type="EMBL" id="MFB8752976.1"/>
    </source>
</evidence>
<sequence>MIAAAVVPLAAQAPAQAAADAAAGPAAWTPQIYPLFSGEWVQRNVAGADRNKTPADGRIYTVRDEATYDFNRLDPC</sequence>
<feature type="signal peptide" evidence="1">
    <location>
        <begin position="1"/>
        <end position="17"/>
    </location>
</feature>
<comment type="caution">
    <text evidence="2">The sequence shown here is derived from an EMBL/GenBank/DDBJ whole genome shotgun (WGS) entry which is preliminary data.</text>
</comment>
<gene>
    <name evidence="2" type="ORF">VSS30_29565</name>
</gene>
<keyword evidence="1" id="KW-0732">Signal</keyword>
<accession>A0ABV5DKB1</accession>